<accession>A0A7S2TKP8</accession>
<feature type="signal peptide" evidence="1">
    <location>
        <begin position="1"/>
        <end position="21"/>
    </location>
</feature>
<evidence type="ECO:0000313" key="2">
    <source>
        <dbReference type="EMBL" id="CAD9753645.1"/>
    </source>
</evidence>
<feature type="chain" id="PRO_5030642777" evidence="1">
    <location>
        <begin position="22"/>
        <end position="337"/>
    </location>
</feature>
<gene>
    <name evidence="2" type="ORF">LSP00402_LOCUS4794</name>
</gene>
<sequence length="337" mass="38926">MVPPAVTVVSILALFSTHVSGTTRVGRTNMTAGGGKSANTPRRLVMCITGQKTRLEVSSKLQNFVKYNTAKGHIVDVLAILDPSDEARFVNTPEKDTEHHDYLSAFKGHANMVVHHKYVQPEDPETPKWYMDILANGHKFWVDAKDRAQNHVRQFAAMEQCYDRILDMEFKNGHRYDEIFRVRDDSFIMAPVNPLHDVAEMERPDILTPHCDNWLGLNDKAALMLRSVGETYFRGFFKALFLEPIHNSVANPETITFQIIKKAGLKLHQDGLRMMVAPIRGNAKDGCIHLIYHSCWEDTFELANYTLPEEHPWCEADKEHHHYRHQYRYVHWDRLQH</sequence>
<dbReference type="EMBL" id="HBHP01007711">
    <property type="protein sequence ID" value="CAD9753645.1"/>
    <property type="molecule type" value="Transcribed_RNA"/>
</dbReference>
<organism evidence="2">
    <name type="scientific">Lotharella oceanica</name>
    <dbReference type="NCBI Taxonomy" id="641309"/>
    <lineage>
        <taxon>Eukaryota</taxon>
        <taxon>Sar</taxon>
        <taxon>Rhizaria</taxon>
        <taxon>Cercozoa</taxon>
        <taxon>Chlorarachniophyceae</taxon>
        <taxon>Lotharella</taxon>
    </lineage>
</organism>
<dbReference type="AlphaFoldDB" id="A0A7S2TKP8"/>
<keyword evidence="1" id="KW-0732">Signal</keyword>
<proteinExistence type="predicted"/>
<reference evidence="2" key="1">
    <citation type="submission" date="2021-01" db="EMBL/GenBank/DDBJ databases">
        <authorList>
            <person name="Corre E."/>
            <person name="Pelletier E."/>
            <person name="Niang G."/>
            <person name="Scheremetjew M."/>
            <person name="Finn R."/>
            <person name="Kale V."/>
            <person name="Holt S."/>
            <person name="Cochrane G."/>
            <person name="Meng A."/>
            <person name="Brown T."/>
            <person name="Cohen L."/>
        </authorList>
    </citation>
    <scope>NUCLEOTIDE SEQUENCE</scope>
    <source>
        <strain evidence="2">CCMP622</strain>
    </source>
</reference>
<protein>
    <submittedName>
        <fullName evidence="2">Uncharacterized protein</fullName>
    </submittedName>
</protein>
<evidence type="ECO:0000256" key="1">
    <source>
        <dbReference type="SAM" id="SignalP"/>
    </source>
</evidence>
<name>A0A7S2TKP8_9EUKA</name>